<dbReference type="OrthoDB" id="409122at2759"/>
<dbReference type="InterPro" id="IPR050819">
    <property type="entry name" value="Tripeptidyl-peptidase_I"/>
</dbReference>
<dbReference type="GO" id="GO:0006508">
    <property type="term" value="P:proteolysis"/>
    <property type="evidence" value="ECO:0007669"/>
    <property type="project" value="UniProtKB-KW"/>
</dbReference>
<evidence type="ECO:0000256" key="15">
    <source>
        <dbReference type="PROSITE-ProRule" id="PRU01032"/>
    </source>
</evidence>
<dbReference type="GO" id="GO:0004252">
    <property type="term" value="F:serine-type endopeptidase activity"/>
    <property type="evidence" value="ECO:0007669"/>
    <property type="project" value="UniProtKB-UniRule"/>
</dbReference>
<keyword evidence="8 17" id="KW-0732">Signal</keyword>
<keyword evidence="20" id="KW-1185">Reference proteome</keyword>
<dbReference type="EMBL" id="SGPM01000127">
    <property type="protein sequence ID" value="THH29362.1"/>
    <property type="molecule type" value="Genomic_DNA"/>
</dbReference>
<evidence type="ECO:0000256" key="10">
    <source>
        <dbReference type="ARBA" id="ARBA00022825"/>
    </source>
</evidence>
<evidence type="ECO:0000256" key="3">
    <source>
        <dbReference type="ARBA" id="ARBA00004239"/>
    </source>
</evidence>
<keyword evidence="6 15" id="KW-0645">Protease</keyword>
<dbReference type="PANTHER" id="PTHR14218:SF19">
    <property type="entry name" value="SERINE PROTEASE AORO, PUTATIVE (AFU_ORTHOLOGUE AFUA_6G10250)-RELATED"/>
    <property type="match status" value="1"/>
</dbReference>
<dbReference type="CDD" id="cd04056">
    <property type="entry name" value="Peptidases_S53"/>
    <property type="match status" value="1"/>
</dbReference>
<feature type="active site" description="Charge relay system" evidence="15">
    <location>
        <position position="554"/>
    </location>
</feature>
<dbReference type="Pfam" id="PF00082">
    <property type="entry name" value="Peptidase_S8"/>
    <property type="match status" value="1"/>
</dbReference>
<organism evidence="19 20">
    <name type="scientific">Antrodiella citrinella</name>
    <dbReference type="NCBI Taxonomy" id="2447956"/>
    <lineage>
        <taxon>Eukaryota</taxon>
        <taxon>Fungi</taxon>
        <taxon>Dikarya</taxon>
        <taxon>Basidiomycota</taxon>
        <taxon>Agaricomycotina</taxon>
        <taxon>Agaricomycetes</taxon>
        <taxon>Polyporales</taxon>
        <taxon>Steccherinaceae</taxon>
        <taxon>Antrodiella</taxon>
    </lineage>
</organism>
<evidence type="ECO:0000256" key="1">
    <source>
        <dbReference type="ARBA" id="ARBA00001910"/>
    </source>
</evidence>
<dbReference type="GO" id="GO:0008240">
    <property type="term" value="F:tripeptidyl-peptidase activity"/>
    <property type="evidence" value="ECO:0007669"/>
    <property type="project" value="UniProtKB-EC"/>
</dbReference>
<keyword evidence="9 15" id="KW-0378">Hydrolase</keyword>
<evidence type="ECO:0000256" key="14">
    <source>
        <dbReference type="ARBA" id="ARBA00023180"/>
    </source>
</evidence>
<evidence type="ECO:0000256" key="6">
    <source>
        <dbReference type="ARBA" id="ARBA00022670"/>
    </source>
</evidence>
<comment type="catalytic activity">
    <reaction evidence="1">
        <text>Release of an N-terminal tripeptide from a polypeptide.</text>
        <dbReference type="EC" id="3.4.14.10"/>
    </reaction>
</comment>
<evidence type="ECO:0000256" key="17">
    <source>
        <dbReference type="SAM" id="SignalP"/>
    </source>
</evidence>
<keyword evidence="5" id="KW-0964">Secreted</keyword>
<comment type="cofactor">
    <cofactor evidence="15">
        <name>Ca(2+)</name>
        <dbReference type="ChEBI" id="CHEBI:29108"/>
    </cofactor>
    <text evidence="15">Binds 1 Ca(2+) ion per subunit.</text>
</comment>
<reference evidence="19 20" key="1">
    <citation type="submission" date="2019-02" db="EMBL/GenBank/DDBJ databases">
        <title>Genome sequencing of the rare red list fungi Antrodiella citrinella (Flaviporus citrinellus).</title>
        <authorList>
            <person name="Buettner E."/>
            <person name="Kellner H."/>
        </authorList>
    </citation>
    <scope>NUCLEOTIDE SEQUENCE [LARGE SCALE GENOMIC DNA]</scope>
    <source>
        <strain evidence="19 20">DSM 108506</strain>
    </source>
</reference>
<dbReference type="InterPro" id="IPR036852">
    <property type="entry name" value="Peptidase_S8/S53_dom_sf"/>
</dbReference>
<dbReference type="CDD" id="cd11377">
    <property type="entry name" value="Pro-peptidase_S53"/>
    <property type="match status" value="1"/>
</dbReference>
<keyword evidence="11 15" id="KW-0106">Calcium</keyword>
<name>A0A4S4MT30_9APHY</name>
<dbReference type="GO" id="GO:0046872">
    <property type="term" value="F:metal ion binding"/>
    <property type="evidence" value="ECO:0007669"/>
    <property type="project" value="UniProtKB-UniRule"/>
</dbReference>
<protein>
    <recommendedName>
        <fullName evidence="4">tripeptidyl-peptidase II</fullName>
        <ecNumber evidence="4">3.4.14.10</ecNumber>
    </recommendedName>
</protein>
<keyword evidence="10 15" id="KW-0720">Serine protease</keyword>
<dbReference type="InterPro" id="IPR000209">
    <property type="entry name" value="Peptidase_S8/S53_dom"/>
</dbReference>
<dbReference type="Gene3D" id="3.40.50.200">
    <property type="entry name" value="Peptidase S8/S53 domain"/>
    <property type="match status" value="1"/>
</dbReference>
<dbReference type="PROSITE" id="PS51695">
    <property type="entry name" value="SEDOLISIN"/>
    <property type="match status" value="1"/>
</dbReference>
<evidence type="ECO:0000256" key="16">
    <source>
        <dbReference type="SAM" id="MobiDB-lite"/>
    </source>
</evidence>
<keyword evidence="12" id="KW-0843">Virulence</keyword>
<evidence type="ECO:0000256" key="11">
    <source>
        <dbReference type="ARBA" id="ARBA00022837"/>
    </source>
</evidence>
<evidence type="ECO:0000313" key="20">
    <source>
        <dbReference type="Proteomes" id="UP000308730"/>
    </source>
</evidence>
<feature type="region of interest" description="Disordered" evidence="16">
    <location>
        <begin position="185"/>
        <end position="211"/>
    </location>
</feature>
<gene>
    <name evidence="19" type="ORF">EUX98_g4824</name>
</gene>
<evidence type="ECO:0000256" key="7">
    <source>
        <dbReference type="ARBA" id="ARBA00022723"/>
    </source>
</evidence>
<comment type="function">
    <text evidence="2">Secreted tripeptidyl-peptidase which degrades proteins at acidic pHs and is involved in virulence.</text>
</comment>
<dbReference type="SUPFAM" id="SSF54897">
    <property type="entry name" value="Protease propeptides/inhibitors"/>
    <property type="match status" value="1"/>
</dbReference>
<feature type="domain" description="Peptidase S53" evidence="18">
    <location>
        <begin position="228"/>
        <end position="638"/>
    </location>
</feature>
<feature type="signal peptide" evidence="17">
    <location>
        <begin position="1"/>
        <end position="17"/>
    </location>
</feature>
<dbReference type="SMART" id="SM00944">
    <property type="entry name" value="Pro-kuma_activ"/>
    <property type="match status" value="1"/>
</dbReference>
<evidence type="ECO:0000256" key="12">
    <source>
        <dbReference type="ARBA" id="ARBA00023026"/>
    </source>
</evidence>
<dbReference type="EC" id="3.4.14.10" evidence="4"/>
<dbReference type="FunFam" id="3.40.50.200:FF:000015">
    <property type="entry name" value="Tripeptidyl peptidase A"/>
    <property type="match status" value="1"/>
</dbReference>
<feature type="binding site" evidence="15">
    <location>
        <position position="598"/>
    </location>
    <ligand>
        <name>Ca(2+)</name>
        <dbReference type="ChEBI" id="CHEBI:29108"/>
    </ligand>
</feature>
<feature type="active site" description="Charge relay system" evidence="15">
    <location>
        <position position="309"/>
    </location>
</feature>
<feature type="binding site" evidence="15">
    <location>
        <position position="616"/>
    </location>
    <ligand>
        <name>Ca(2+)</name>
        <dbReference type="ChEBI" id="CHEBI:29108"/>
    </ligand>
</feature>
<dbReference type="AlphaFoldDB" id="A0A4S4MT30"/>
<evidence type="ECO:0000256" key="4">
    <source>
        <dbReference type="ARBA" id="ARBA00012462"/>
    </source>
</evidence>
<dbReference type="GO" id="GO:0005576">
    <property type="term" value="C:extracellular region"/>
    <property type="evidence" value="ECO:0007669"/>
    <property type="project" value="UniProtKB-SubCell"/>
</dbReference>
<evidence type="ECO:0000256" key="8">
    <source>
        <dbReference type="ARBA" id="ARBA00022729"/>
    </source>
</evidence>
<sequence length="639" mass="68758">MRLGPLLSIVLAGVVLAAPSRRSNHVVHEKRIIDPVDWIPDRRLDAEKILPMRIGLSQQNLHRVEELLMSVSHPESPSYGQHFTPDEVVNLFRPSDQTISAVKEWLTSSGILDHRLRLSPSKGWIEFNATTAEVEELLQTEYHVYFHPETGAEQISCHSYSVPEHIREHIDLIKPTVHFKRRLPSNAQRKKRSFNPGLPTGSFKPGPKTNGVKPQVHLPSDLANCDVNITPDCVRALYKIDHKPVNTARNSYGIVEFTPQALLFTDLDMFFGNFSPTQVGTRPKLVSVDGGVIQTIDQSFDFNGESSLDFEYSFALTDPQPLTLLQTGDLVEGASFDNWLDAVDKSFCTFEGGDNPDFDGIYPDDLPGGFQGPESCGIIKAPNVVSVSFGQDEVDVTPAYAQRQCAEYAKLGLLGTTVLYSSGDDGVAGGGGICLDAEGQPSDDGSKFSPGFPVTCGFLTAVGATQVNPGSTVNDPEGACEQVIFSGGGFSNIFALPEYQAAAVTGFLKNHPPPFTSAQFNNSGKVRGFPDLSANGANYVIAVDGEFELVFGTSASSPVVGSIITLINDARISAGKGPVGFINPAIYSEKFASAFNDITTGGNQGCGTPGFTSTKGWDPVTGVGTPNLSKLLPLFLELP</sequence>
<evidence type="ECO:0000256" key="2">
    <source>
        <dbReference type="ARBA" id="ARBA00002451"/>
    </source>
</evidence>
<comment type="caution">
    <text evidence="19">The sequence shown here is derived from an EMBL/GenBank/DDBJ whole genome shotgun (WGS) entry which is preliminary data.</text>
</comment>
<evidence type="ECO:0000313" key="19">
    <source>
        <dbReference type="EMBL" id="THH29362.1"/>
    </source>
</evidence>
<keyword evidence="14" id="KW-0325">Glycoprotein</keyword>
<feature type="active site" description="Charge relay system" evidence="15">
    <location>
        <position position="305"/>
    </location>
</feature>
<feature type="binding site" evidence="15">
    <location>
        <position position="618"/>
    </location>
    <ligand>
        <name>Ca(2+)</name>
        <dbReference type="ChEBI" id="CHEBI:29108"/>
    </ligand>
</feature>
<keyword evidence="13" id="KW-0865">Zymogen</keyword>
<evidence type="ECO:0000259" key="18">
    <source>
        <dbReference type="PROSITE" id="PS51695"/>
    </source>
</evidence>
<feature type="chain" id="PRO_5020600126" description="tripeptidyl-peptidase II" evidence="17">
    <location>
        <begin position="18"/>
        <end position="639"/>
    </location>
</feature>
<dbReference type="Proteomes" id="UP000308730">
    <property type="component" value="Unassembled WGS sequence"/>
</dbReference>
<proteinExistence type="predicted"/>
<evidence type="ECO:0000256" key="5">
    <source>
        <dbReference type="ARBA" id="ARBA00022525"/>
    </source>
</evidence>
<feature type="binding site" evidence="15">
    <location>
        <position position="597"/>
    </location>
    <ligand>
        <name>Ca(2+)</name>
        <dbReference type="ChEBI" id="CHEBI:29108"/>
    </ligand>
</feature>
<evidence type="ECO:0000256" key="13">
    <source>
        <dbReference type="ARBA" id="ARBA00023145"/>
    </source>
</evidence>
<dbReference type="InterPro" id="IPR030400">
    <property type="entry name" value="Sedolisin_dom"/>
</dbReference>
<comment type="subcellular location">
    <subcellularLocation>
        <location evidence="3">Secreted</location>
        <location evidence="3">Extracellular space</location>
    </subcellularLocation>
</comment>
<dbReference type="PANTHER" id="PTHR14218">
    <property type="entry name" value="PROTEASE S8 TRIPEPTIDYL PEPTIDASE I CLN2"/>
    <property type="match status" value="1"/>
</dbReference>
<accession>A0A4S4MT30</accession>
<evidence type="ECO:0000256" key="9">
    <source>
        <dbReference type="ARBA" id="ARBA00022801"/>
    </source>
</evidence>
<keyword evidence="7 15" id="KW-0479">Metal-binding</keyword>
<dbReference type="InterPro" id="IPR015366">
    <property type="entry name" value="S53_propep"/>
</dbReference>
<dbReference type="SUPFAM" id="SSF52743">
    <property type="entry name" value="Subtilisin-like"/>
    <property type="match status" value="1"/>
</dbReference>
<dbReference type="Pfam" id="PF09286">
    <property type="entry name" value="Pro-kuma_activ"/>
    <property type="match status" value="1"/>
</dbReference>